<dbReference type="RefSeq" id="WP_237282272.1">
    <property type="nucleotide sequence ID" value="NZ_CP017316.1"/>
</dbReference>
<evidence type="ECO:0000256" key="5">
    <source>
        <dbReference type="ARBA" id="ARBA00022989"/>
    </source>
</evidence>
<evidence type="ECO:0000256" key="3">
    <source>
        <dbReference type="ARBA" id="ARBA00022475"/>
    </source>
</evidence>
<dbReference type="KEGG" id="srn:A4G23_04629"/>
<evidence type="ECO:0000256" key="4">
    <source>
        <dbReference type="ARBA" id="ARBA00022692"/>
    </source>
</evidence>
<keyword evidence="5 7" id="KW-1133">Transmembrane helix</keyword>
<feature type="domain" description="ABC transmembrane type-1" evidence="9">
    <location>
        <begin position="148"/>
        <end position="344"/>
    </location>
</feature>
<proteinExistence type="inferred from homology"/>
<comment type="subcellular location">
    <subcellularLocation>
        <location evidence="1 7">Cell membrane</location>
        <topology evidence="1 7">Multi-pass membrane protein</topology>
    </subcellularLocation>
</comment>
<feature type="compositionally biased region" description="Gly residues" evidence="8">
    <location>
        <begin position="21"/>
        <end position="49"/>
    </location>
</feature>
<evidence type="ECO:0000313" key="11">
    <source>
        <dbReference type="Proteomes" id="UP000095349"/>
    </source>
</evidence>
<feature type="transmembrane region" description="Helical" evidence="7">
    <location>
        <begin position="85"/>
        <end position="110"/>
    </location>
</feature>
<dbReference type="Pfam" id="PF00528">
    <property type="entry name" value="BPD_transp_1"/>
    <property type="match status" value="1"/>
</dbReference>
<evidence type="ECO:0000259" key="9">
    <source>
        <dbReference type="PROSITE" id="PS50928"/>
    </source>
</evidence>
<feature type="transmembrane region" description="Helical" evidence="7">
    <location>
        <begin position="263"/>
        <end position="285"/>
    </location>
</feature>
<feature type="transmembrane region" description="Helical" evidence="7">
    <location>
        <begin position="147"/>
        <end position="173"/>
    </location>
</feature>
<dbReference type="AlphaFoldDB" id="A0A1D8G8F5"/>
<dbReference type="STRING" id="285473.A4G23_04629"/>
<dbReference type="EMBL" id="CP017316">
    <property type="protein sequence ID" value="AOT61740.1"/>
    <property type="molecule type" value="Genomic_DNA"/>
</dbReference>
<evidence type="ECO:0000256" key="7">
    <source>
        <dbReference type="RuleBase" id="RU363032"/>
    </source>
</evidence>
<feature type="region of interest" description="Disordered" evidence="8">
    <location>
        <begin position="1"/>
        <end position="80"/>
    </location>
</feature>
<dbReference type="CDD" id="cd06261">
    <property type="entry name" value="TM_PBP2"/>
    <property type="match status" value="1"/>
</dbReference>
<comment type="similarity">
    <text evidence="7">Belongs to the binding-protein-dependent transport system permease family.</text>
</comment>
<feature type="transmembrane region" description="Helical" evidence="7">
    <location>
        <begin position="323"/>
        <end position="344"/>
    </location>
</feature>
<evidence type="ECO:0000256" key="2">
    <source>
        <dbReference type="ARBA" id="ARBA00022448"/>
    </source>
</evidence>
<gene>
    <name evidence="10" type="primary">sugB_3</name>
    <name evidence="10" type="ORF">A4G23_04629</name>
</gene>
<dbReference type="PANTHER" id="PTHR43744">
    <property type="entry name" value="ABC TRANSPORTER PERMEASE PROTEIN MG189-RELATED-RELATED"/>
    <property type="match status" value="1"/>
</dbReference>
<protein>
    <submittedName>
        <fullName evidence="10">Trehalose transport system permease protein SugB</fullName>
    </submittedName>
</protein>
<reference evidence="10 11" key="1">
    <citation type="submission" date="2016-09" db="EMBL/GenBank/DDBJ databases">
        <title>Streptomyces rubrolavendulae MJM4426 Genome sequencing and assembly.</title>
        <authorList>
            <person name="Kim J.-G."/>
        </authorList>
    </citation>
    <scope>NUCLEOTIDE SEQUENCE [LARGE SCALE GENOMIC DNA]</scope>
    <source>
        <strain evidence="10 11">MJM4426</strain>
    </source>
</reference>
<name>A0A1D8G8F5_9ACTN</name>
<feature type="transmembrane region" description="Helical" evidence="7">
    <location>
        <begin position="185"/>
        <end position="207"/>
    </location>
</feature>
<keyword evidence="3" id="KW-1003">Cell membrane</keyword>
<evidence type="ECO:0000256" key="6">
    <source>
        <dbReference type="ARBA" id="ARBA00023136"/>
    </source>
</evidence>
<dbReference type="PATRIC" id="fig|285473.5.peg.4877"/>
<keyword evidence="6 7" id="KW-0472">Membrane</keyword>
<dbReference type="Proteomes" id="UP000095349">
    <property type="component" value="Chromosome"/>
</dbReference>
<evidence type="ECO:0000256" key="1">
    <source>
        <dbReference type="ARBA" id="ARBA00004651"/>
    </source>
</evidence>
<keyword evidence="4 7" id="KW-0812">Transmembrane</keyword>
<accession>A0A1D8G8F5</accession>
<feature type="transmembrane region" description="Helical" evidence="7">
    <location>
        <begin position="219"/>
        <end position="242"/>
    </location>
</feature>
<dbReference type="SUPFAM" id="SSF161098">
    <property type="entry name" value="MetI-like"/>
    <property type="match status" value="1"/>
</dbReference>
<sequence>MATDEIHQAAGPEPTGPGPAGPGLTGSGPTGSGPTGPGPTGSGPTGSGPTGPAHRVAEGPAGGDATEPAGRGPGRAGVSSTEGGVLNVFSHGILVLWALMVGVPLLWVLWSSFKDSNGILTDPWGLPTVLHWENWSNAWDEANMGRYFVNTSIVVGGSVVGTMVLGSMAAYVLARFTFPGNRIVYYLFVAGMSFPVFMLVIPLFFVMRDFPGSSLLATYHGLILVYIAYSLPFTVFFMTAFFRTLPTSVAEAAMIDGASHTRTFFQVMLPMAKPGLISIGIFNFLGQWNQYLLPMVLNQQEDKYVLTQGLAMIALQQGYENDWGALMAGMVIAMLPVLVVYAVFQRQVQAGLTAGALK</sequence>
<dbReference type="GO" id="GO:0005886">
    <property type="term" value="C:plasma membrane"/>
    <property type="evidence" value="ECO:0007669"/>
    <property type="project" value="UniProtKB-SubCell"/>
</dbReference>
<dbReference type="GO" id="GO:0055085">
    <property type="term" value="P:transmembrane transport"/>
    <property type="evidence" value="ECO:0007669"/>
    <property type="project" value="InterPro"/>
</dbReference>
<keyword evidence="11" id="KW-1185">Reference proteome</keyword>
<dbReference type="PROSITE" id="PS50928">
    <property type="entry name" value="ABC_TM1"/>
    <property type="match status" value="1"/>
</dbReference>
<evidence type="ECO:0000256" key="8">
    <source>
        <dbReference type="SAM" id="MobiDB-lite"/>
    </source>
</evidence>
<organism evidence="10 11">
    <name type="scientific">Streptomyces rubrolavendulae</name>
    <dbReference type="NCBI Taxonomy" id="285473"/>
    <lineage>
        <taxon>Bacteria</taxon>
        <taxon>Bacillati</taxon>
        <taxon>Actinomycetota</taxon>
        <taxon>Actinomycetes</taxon>
        <taxon>Kitasatosporales</taxon>
        <taxon>Streptomycetaceae</taxon>
        <taxon>Streptomyces</taxon>
    </lineage>
</organism>
<dbReference type="PANTHER" id="PTHR43744:SF8">
    <property type="entry name" value="SN-GLYCEROL-3-PHOSPHATE TRANSPORT SYSTEM PERMEASE PROTEIN UGPE"/>
    <property type="match status" value="1"/>
</dbReference>
<keyword evidence="2 7" id="KW-0813">Transport</keyword>
<dbReference type="Gene3D" id="1.10.3720.10">
    <property type="entry name" value="MetI-like"/>
    <property type="match status" value="1"/>
</dbReference>
<dbReference type="InterPro" id="IPR035906">
    <property type="entry name" value="MetI-like_sf"/>
</dbReference>
<dbReference type="InterPro" id="IPR000515">
    <property type="entry name" value="MetI-like"/>
</dbReference>
<evidence type="ECO:0000313" key="10">
    <source>
        <dbReference type="EMBL" id="AOT61740.1"/>
    </source>
</evidence>